<comment type="pathway">
    <text evidence="1 6">Purine metabolism; IMP biosynthesis via de novo pathway; N(2)-formyl-N(1)-(5-phospho-D-ribosyl)glycinamide from N(1)-(5-phospho-D-ribosyl)glycinamide (10-formyl THF route): step 1/1.</text>
</comment>
<keyword evidence="3 6" id="KW-0658">Purine biosynthesis</keyword>
<dbReference type="InterPro" id="IPR001555">
    <property type="entry name" value="GART_AS"/>
</dbReference>
<dbReference type="EMBL" id="PRKQ01000034">
    <property type="protein sequence ID" value="PPA92905.1"/>
    <property type="molecule type" value="Genomic_DNA"/>
</dbReference>
<evidence type="ECO:0000313" key="8">
    <source>
        <dbReference type="EMBL" id="MCZ0809407.1"/>
    </source>
</evidence>
<gene>
    <name evidence="6 8" type="primary">purN</name>
    <name evidence="9" type="ORF">C4A77_21280</name>
    <name evidence="8" type="ORF">O0554_21285</name>
</gene>
<dbReference type="SUPFAM" id="SSF53328">
    <property type="entry name" value="Formyltransferase"/>
    <property type="match status" value="1"/>
</dbReference>
<dbReference type="InterPro" id="IPR036477">
    <property type="entry name" value="Formyl_transf_N_sf"/>
</dbReference>
<evidence type="ECO:0000256" key="3">
    <source>
        <dbReference type="ARBA" id="ARBA00022755"/>
    </source>
</evidence>
<comment type="catalytic activity">
    <reaction evidence="5 6">
        <text>N(1)-(5-phospho-beta-D-ribosyl)glycinamide + (6R)-10-formyltetrahydrofolate = N(2)-formyl-N(1)-(5-phospho-beta-D-ribosyl)glycinamide + (6S)-5,6,7,8-tetrahydrofolate + H(+)</text>
        <dbReference type="Rhea" id="RHEA:15053"/>
        <dbReference type="ChEBI" id="CHEBI:15378"/>
        <dbReference type="ChEBI" id="CHEBI:57453"/>
        <dbReference type="ChEBI" id="CHEBI:143788"/>
        <dbReference type="ChEBI" id="CHEBI:147286"/>
        <dbReference type="ChEBI" id="CHEBI:195366"/>
        <dbReference type="EC" id="2.1.2.2"/>
    </reaction>
</comment>
<feature type="domain" description="Formyl transferase N-terminal" evidence="7">
    <location>
        <begin position="1"/>
        <end position="182"/>
    </location>
</feature>
<evidence type="ECO:0000256" key="6">
    <source>
        <dbReference type="HAMAP-Rule" id="MF_01930"/>
    </source>
</evidence>
<protein>
    <recommendedName>
        <fullName evidence="6">Phosphoribosylglycinamide formyltransferase</fullName>
        <ecNumber evidence="6">2.1.2.2</ecNumber>
    </recommendedName>
    <alternativeName>
        <fullName evidence="6">5'-phosphoribosylglycinamide transformylase</fullName>
    </alternativeName>
    <alternativeName>
        <fullName evidence="6">GAR transformylase</fullName>
        <shortName evidence="6">GART</shortName>
    </alternativeName>
</protein>
<dbReference type="GO" id="GO:0005829">
    <property type="term" value="C:cytosol"/>
    <property type="evidence" value="ECO:0007669"/>
    <property type="project" value="TreeGrafter"/>
</dbReference>
<dbReference type="GeneID" id="61079107"/>
<feature type="binding site" evidence="6">
    <location>
        <position position="65"/>
    </location>
    <ligand>
        <name>(6R)-10-formyltetrahydrofolate</name>
        <dbReference type="ChEBI" id="CHEBI:195366"/>
    </ligand>
</feature>
<dbReference type="EC" id="2.1.2.2" evidence="6"/>
<reference evidence="9 10" key="1">
    <citation type="submission" date="2018-02" db="EMBL/GenBank/DDBJ databases">
        <title>Comparative analysis of genomes of three Brevibacillus laterosporus strains producers of potent antimicrobials isolated from silage.</title>
        <authorList>
            <person name="Kojic M."/>
            <person name="Miljkovic M."/>
            <person name="Studholme D."/>
            <person name="Filipic B."/>
        </authorList>
    </citation>
    <scope>NUCLEOTIDE SEQUENCE [LARGE SCALE GENOMIC DNA]</scope>
    <source>
        <strain evidence="9 10">BGSP11</strain>
    </source>
</reference>
<dbReference type="CDD" id="cd08645">
    <property type="entry name" value="FMT_core_GART"/>
    <property type="match status" value="1"/>
</dbReference>
<evidence type="ECO:0000259" key="7">
    <source>
        <dbReference type="Pfam" id="PF00551"/>
    </source>
</evidence>
<feature type="site" description="Raises pKa of active site His" evidence="6">
    <location>
        <position position="145"/>
    </location>
</feature>
<dbReference type="InterPro" id="IPR004607">
    <property type="entry name" value="GART"/>
</dbReference>
<dbReference type="FunFam" id="3.40.50.170:FF:000007">
    <property type="entry name" value="Phosphoribosylglycinamide formyltransferase"/>
    <property type="match status" value="1"/>
</dbReference>
<dbReference type="PANTHER" id="PTHR43369">
    <property type="entry name" value="PHOSPHORIBOSYLGLYCINAMIDE FORMYLTRANSFERASE"/>
    <property type="match status" value="1"/>
</dbReference>
<dbReference type="NCBIfam" id="TIGR00639">
    <property type="entry name" value="PurN"/>
    <property type="match status" value="1"/>
</dbReference>
<dbReference type="HAMAP" id="MF_01930">
    <property type="entry name" value="PurN"/>
    <property type="match status" value="1"/>
</dbReference>
<dbReference type="Proteomes" id="UP000239759">
    <property type="component" value="Unassembled WGS sequence"/>
</dbReference>
<feature type="binding site" evidence="6">
    <location>
        <begin position="90"/>
        <end position="93"/>
    </location>
    <ligand>
        <name>(6R)-10-formyltetrahydrofolate</name>
        <dbReference type="ChEBI" id="CHEBI:195366"/>
    </ligand>
</feature>
<dbReference type="AlphaFoldDB" id="A0AAP3DK07"/>
<evidence type="ECO:0000256" key="5">
    <source>
        <dbReference type="ARBA" id="ARBA00047664"/>
    </source>
</evidence>
<evidence type="ECO:0000313" key="11">
    <source>
        <dbReference type="Proteomes" id="UP001077662"/>
    </source>
</evidence>
<organism evidence="8 11">
    <name type="scientific">Brevibacillus laterosporus</name>
    <name type="common">Bacillus laterosporus</name>
    <dbReference type="NCBI Taxonomy" id="1465"/>
    <lineage>
        <taxon>Bacteria</taxon>
        <taxon>Bacillati</taxon>
        <taxon>Bacillota</taxon>
        <taxon>Bacilli</taxon>
        <taxon>Bacillales</taxon>
        <taxon>Paenibacillaceae</taxon>
        <taxon>Brevibacillus</taxon>
    </lineage>
</organism>
<feature type="binding site" evidence="6">
    <location>
        <position position="107"/>
    </location>
    <ligand>
        <name>(6R)-10-formyltetrahydrofolate</name>
        <dbReference type="ChEBI" id="CHEBI:195366"/>
    </ligand>
</feature>
<feature type="active site" description="Proton donor" evidence="6">
    <location>
        <position position="109"/>
    </location>
</feature>
<dbReference type="Pfam" id="PF00551">
    <property type="entry name" value="Formyl_trans_N"/>
    <property type="match status" value="1"/>
</dbReference>
<dbReference type="EMBL" id="JAPTNE010000035">
    <property type="protein sequence ID" value="MCZ0809407.1"/>
    <property type="molecule type" value="Genomic_DNA"/>
</dbReference>
<comment type="similarity">
    <text evidence="4 6">Belongs to the GART family.</text>
</comment>
<evidence type="ECO:0000313" key="10">
    <source>
        <dbReference type="Proteomes" id="UP000239759"/>
    </source>
</evidence>
<sequence>MRIAVFASGSGSNFETIVQATRDGRLPSLEVALLVCDQAKAYAIKRAERLGIPVYLFSAKDYISKEAFEQEILAQLKLLEIEFIVLAGYMRLIGNVLLTGYEGRMINLHPSLLPAFPGKNAIKQAWEYGVKVMGVTVHYVDEGMDTGSIIDQEVIFVHKNDTIESLEQKIHEIEHRLLVRVLQNISEEALIGIEGKGNLSS</sequence>
<name>A0AAP3DK07_BRELA</name>
<dbReference type="Gene3D" id="3.40.50.170">
    <property type="entry name" value="Formyl transferase, N-terminal domain"/>
    <property type="match status" value="1"/>
</dbReference>
<dbReference type="RefSeq" id="WP_018674288.1">
    <property type="nucleotide sequence ID" value="NZ_CP032410.1"/>
</dbReference>
<comment type="function">
    <text evidence="6">Catalyzes the transfer of a formyl group from 10-formyltetrahydrofolate to 5-phospho-ribosyl-glycinamide (GAR), producing 5-phospho-ribosyl-N-formylglycinamide (FGAR) and tetrahydrofolate.</text>
</comment>
<dbReference type="PROSITE" id="PS00373">
    <property type="entry name" value="GART"/>
    <property type="match status" value="1"/>
</dbReference>
<proteinExistence type="inferred from homology"/>
<dbReference type="InterPro" id="IPR002376">
    <property type="entry name" value="Formyl_transf_N"/>
</dbReference>
<evidence type="ECO:0000256" key="4">
    <source>
        <dbReference type="ARBA" id="ARBA00038440"/>
    </source>
</evidence>
<dbReference type="Proteomes" id="UP001077662">
    <property type="component" value="Unassembled WGS sequence"/>
</dbReference>
<feature type="binding site" evidence="6">
    <location>
        <begin position="11"/>
        <end position="13"/>
    </location>
    <ligand>
        <name>N(1)-(5-phospho-beta-D-ribosyl)glycinamide</name>
        <dbReference type="ChEBI" id="CHEBI:143788"/>
    </ligand>
</feature>
<evidence type="ECO:0000256" key="2">
    <source>
        <dbReference type="ARBA" id="ARBA00022679"/>
    </source>
</evidence>
<comment type="caution">
    <text evidence="8">The sequence shown here is derived from an EMBL/GenBank/DDBJ whole genome shotgun (WGS) entry which is preliminary data.</text>
</comment>
<accession>A0AAP3DK07</accession>
<dbReference type="GO" id="GO:0006189">
    <property type="term" value="P:'de novo' IMP biosynthetic process"/>
    <property type="evidence" value="ECO:0007669"/>
    <property type="project" value="UniProtKB-UniRule"/>
</dbReference>
<reference evidence="8" key="2">
    <citation type="submission" date="2022-09" db="EMBL/GenBank/DDBJ databases">
        <title>Genome analysis and characterization of larvicidal activity of Brevibacillus strains.</title>
        <authorList>
            <person name="Patrusheva E.V."/>
            <person name="Izotova A.O."/>
            <person name="Toshchakov S.V."/>
            <person name="Sineoky S.P."/>
        </authorList>
    </citation>
    <scope>NUCLEOTIDE SEQUENCE</scope>
    <source>
        <strain evidence="8">VKPM_B-13247</strain>
    </source>
</reference>
<evidence type="ECO:0000313" key="9">
    <source>
        <dbReference type="EMBL" id="PPA92905.1"/>
    </source>
</evidence>
<dbReference type="GO" id="GO:0004644">
    <property type="term" value="F:phosphoribosylglycinamide formyltransferase activity"/>
    <property type="evidence" value="ECO:0007669"/>
    <property type="project" value="UniProtKB-UniRule"/>
</dbReference>
<evidence type="ECO:0000256" key="1">
    <source>
        <dbReference type="ARBA" id="ARBA00005054"/>
    </source>
</evidence>
<keyword evidence="2 6" id="KW-0808">Transferase</keyword>
<dbReference type="PANTHER" id="PTHR43369:SF2">
    <property type="entry name" value="PHOSPHORIBOSYLGLYCINAMIDE FORMYLTRANSFERASE"/>
    <property type="match status" value="1"/>
</dbReference>